<protein>
    <recommendedName>
        <fullName evidence="5">4Fe-4S ferredoxin-type domain-containing protein</fullName>
    </recommendedName>
</protein>
<dbReference type="Pfam" id="PF14697">
    <property type="entry name" value="Fer4_21"/>
    <property type="match status" value="1"/>
</dbReference>
<keyword evidence="1" id="KW-0004">4Fe-4S</keyword>
<proteinExistence type="predicted"/>
<feature type="non-terminal residue" evidence="6">
    <location>
        <position position="1"/>
    </location>
</feature>
<evidence type="ECO:0000259" key="5">
    <source>
        <dbReference type="PROSITE" id="PS51379"/>
    </source>
</evidence>
<dbReference type="GO" id="GO:0046872">
    <property type="term" value="F:metal ion binding"/>
    <property type="evidence" value="ECO:0007669"/>
    <property type="project" value="UniProtKB-KW"/>
</dbReference>
<evidence type="ECO:0000256" key="2">
    <source>
        <dbReference type="ARBA" id="ARBA00022723"/>
    </source>
</evidence>
<organism evidence="6">
    <name type="scientific">marine sediment metagenome</name>
    <dbReference type="NCBI Taxonomy" id="412755"/>
    <lineage>
        <taxon>unclassified sequences</taxon>
        <taxon>metagenomes</taxon>
        <taxon>ecological metagenomes</taxon>
    </lineage>
</organism>
<dbReference type="InterPro" id="IPR017896">
    <property type="entry name" value="4Fe4S_Fe-S-bd"/>
</dbReference>
<dbReference type="EMBL" id="BARU01029012">
    <property type="protein sequence ID" value="GAH75915.1"/>
    <property type="molecule type" value="Genomic_DNA"/>
</dbReference>
<dbReference type="InterPro" id="IPR050572">
    <property type="entry name" value="Fe-S_Ferredoxin"/>
</dbReference>
<evidence type="ECO:0000256" key="4">
    <source>
        <dbReference type="ARBA" id="ARBA00023014"/>
    </source>
</evidence>
<dbReference type="Gene3D" id="3.30.70.20">
    <property type="match status" value="1"/>
</dbReference>
<evidence type="ECO:0000313" key="6">
    <source>
        <dbReference type="EMBL" id="GAH75915.1"/>
    </source>
</evidence>
<feature type="domain" description="4Fe-4S ferredoxin-type" evidence="5">
    <location>
        <begin position="122"/>
        <end position="151"/>
    </location>
</feature>
<keyword evidence="4" id="KW-0411">Iron-sulfur</keyword>
<dbReference type="GO" id="GO:0051539">
    <property type="term" value="F:4 iron, 4 sulfur cluster binding"/>
    <property type="evidence" value="ECO:0007669"/>
    <property type="project" value="UniProtKB-KW"/>
</dbReference>
<keyword evidence="3" id="KW-0408">Iron</keyword>
<feature type="domain" description="4Fe-4S ferredoxin-type" evidence="5">
    <location>
        <begin position="152"/>
        <end position="181"/>
    </location>
</feature>
<comment type="caution">
    <text evidence="6">The sequence shown here is derived from an EMBL/GenBank/DDBJ whole genome shotgun (WGS) entry which is preliminary data.</text>
</comment>
<dbReference type="PANTHER" id="PTHR43687">
    <property type="entry name" value="ADENYLYLSULFATE REDUCTASE, BETA SUBUNIT"/>
    <property type="match status" value="1"/>
</dbReference>
<gene>
    <name evidence="6" type="ORF">S03H2_46230</name>
</gene>
<dbReference type="InterPro" id="IPR017900">
    <property type="entry name" value="4Fe4S_Fe_S_CS"/>
</dbReference>
<keyword evidence="2" id="KW-0479">Metal-binding</keyword>
<dbReference type="AlphaFoldDB" id="X1J331"/>
<accession>X1J331</accession>
<evidence type="ECO:0000256" key="3">
    <source>
        <dbReference type="ARBA" id="ARBA00023004"/>
    </source>
</evidence>
<dbReference type="PANTHER" id="PTHR43687:SF1">
    <property type="entry name" value="FERREDOXIN III"/>
    <property type="match status" value="1"/>
</dbReference>
<evidence type="ECO:0000256" key="1">
    <source>
        <dbReference type="ARBA" id="ARBA00022485"/>
    </source>
</evidence>
<dbReference type="PROSITE" id="PS00198">
    <property type="entry name" value="4FE4S_FER_1"/>
    <property type="match status" value="2"/>
</dbReference>
<name>X1J331_9ZZZZ</name>
<dbReference type="SUPFAM" id="SSF54862">
    <property type="entry name" value="4Fe-4S ferredoxins"/>
    <property type="match status" value="1"/>
</dbReference>
<dbReference type="PROSITE" id="PS51379">
    <property type="entry name" value="4FE4S_FER_2"/>
    <property type="match status" value="2"/>
</dbReference>
<reference evidence="6" key="1">
    <citation type="journal article" date="2014" name="Front. Microbiol.">
        <title>High frequency of phylogenetically diverse reductive dehalogenase-homologous genes in deep subseafloor sedimentary metagenomes.</title>
        <authorList>
            <person name="Kawai M."/>
            <person name="Futagami T."/>
            <person name="Toyoda A."/>
            <person name="Takaki Y."/>
            <person name="Nishi S."/>
            <person name="Hori S."/>
            <person name="Arai W."/>
            <person name="Tsubouchi T."/>
            <person name="Morono Y."/>
            <person name="Uchiyama I."/>
            <person name="Ito T."/>
            <person name="Fujiyama A."/>
            <person name="Inagaki F."/>
            <person name="Takami H."/>
        </authorList>
    </citation>
    <scope>NUCLEOTIDE SEQUENCE</scope>
    <source>
        <strain evidence="6">Expedition CK06-06</strain>
    </source>
</reference>
<sequence>TQKVEELIEKFDDISVGHCFCRHHRDILGKPCKHTDLRENCFTFGKSARYIAEQGFGRSISKEEALKIMKLSEDDGLVHKAFHPHSDISKVETSICNCCKDCCGTLEWWRMGIVALINSTNFLSQIDPDLCSGCGTCVEKCPVDAIELNDSNIAEVNAEYCFGCGVCAHFCPENAITLLEGMRKVYVPPPRLR</sequence>